<name>A0ACC6KZJ1_9SPHI</name>
<evidence type="ECO:0000313" key="2">
    <source>
        <dbReference type="Proteomes" id="UP001246858"/>
    </source>
</evidence>
<dbReference type="EMBL" id="JAVDTF010000003">
    <property type="protein sequence ID" value="MDR6784575.1"/>
    <property type="molecule type" value="Genomic_DNA"/>
</dbReference>
<proteinExistence type="predicted"/>
<accession>A0ACC6KZJ1</accession>
<protein>
    <submittedName>
        <fullName evidence="1">Ferric-dicitrate binding protein FerR (Iron transport regulator)</fullName>
    </submittedName>
</protein>
<gene>
    <name evidence="1" type="ORF">J2X78_003149</name>
</gene>
<dbReference type="Proteomes" id="UP001246858">
    <property type="component" value="Unassembled WGS sequence"/>
</dbReference>
<reference evidence="1" key="1">
    <citation type="submission" date="2023-07" db="EMBL/GenBank/DDBJ databases">
        <title>Sorghum-associated microbial communities from plants grown in Nebraska, USA.</title>
        <authorList>
            <person name="Schachtman D."/>
        </authorList>
    </citation>
    <scope>NUCLEOTIDE SEQUENCE</scope>
    <source>
        <strain evidence="1">2697</strain>
    </source>
</reference>
<evidence type="ECO:0000313" key="1">
    <source>
        <dbReference type="EMBL" id="MDR6784575.1"/>
    </source>
</evidence>
<comment type="caution">
    <text evidence="1">The sequence shown here is derived from an EMBL/GenBank/DDBJ whole genome shotgun (WGS) entry which is preliminary data.</text>
</comment>
<sequence>MNEANFKELLVKYQQGQCTAAEKAQLESWVTFGRFDGPVLSDEMLNERLLKLEARLPLANAVKIKLWPRIVGVAAAVAAITFGIWFFSAPRHPELVSGSQNYANDIGPGGNRAVLTAGGKTINLSEAKTGIAVNDDIKYNDGTTIDPSALGINLPSSRANAKDLTLEVAALRGGIYSIILQDGTKAWLNAASKLKFESNYRNKLQRIVKLEGEAYFEVAKDAKRPFIVESNGQRTEVLGTHFNISAYPGEAIKTTLLEGSVSVSSLRGGTTKQSQVLKPNQQSILTANNEIKVTQVDASQAIAWKEGQFSFQNEALESIMQKVARWYDVEVVYKDENLRKAVIWGKVSRFENISQVLSKLQLTGQAKFKLEGRTVFVQK</sequence>
<organism evidence="1 2">
    <name type="scientific">Pedobacter africanus</name>
    <dbReference type="NCBI Taxonomy" id="151894"/>
    <lineage>
        <taxon>Bacteria</taxon>
        <taxon>Pseudomonadati</taxon>
        <taxon>Bacteroidota</taxon>
        <taxon>Sphingobacteriia</taxon>
        <taxon>Sphingobacteriales</taxon>
        <taxon>Sphingobacteriaceae</taxon>
        <taxon>Pedobacter</taxon>
    </lineage>
</organism>
<keyword evidence="2" id="KW-1185">Reference proteome</keyword>